<dbReference type="SUPFAM" id="SSF57716">
    <property type="entry name" value="Glucocorticoid receptor-like (DNA-binding domain)"/>
    <property type="match status" value="1"/>
</dbReference>
<feature type="region of interest" description="Disordered" evidence="3">
    <location>
        <begin position="422"/>
        <end position="441"/>
    </location>
</feature>
<feature type="region of interest" description="Disordered" evidence="3">
    <location>
        <begin position="641"/>
        <end position="676"/>
    </location>
</feature>
<dbReference type="CDD" id="cd00202">
    <property type="entry name" value="ZnF_GATA"/>
    <property type="match status" value="1"/>
</dbReference>
<feature type="compositionally biased region" description="Basic residues" evidence="3">
    <location>
        <begin position="427"/>
        <end position="436"/>
    </location>
</feature>
<evidence type="ECO:0000256" key="1">
    <source>
        <dbReference type="PROSITE-ProRule" id="PRU00094"/>
    </source>
</evidence>
<sequence length="725" mass="75872">MDPTLDTTLSHVLEPLEDAVSAVPVPDVSVAPLADVMAPPPETPVARQRKARNSSTPGSNADSRRREANRLAAERSRGRQQEKIVALEMAVQALGDENLRLKNEVARLEGRERDDGGSQAGAVSNTMGVDHALTETTVAAVEAAAAAAVAAAEHTQAQQDSHSRNILAALLSGAGGTGGIEDALGAGLDGDADGEAANWMRGVESLFKEAEASGRLGELAAVAAGEGSDAAPHDAVLGDVLEDNRARQSSVVPMPSLGATTSAIALAINNETEKLLRDDLAQTKAAIAHVEREMLRLRGLPVYDNATDGDQPLSSTLPEGIIGADDATVRARDDEMQGEITKLESEASVLREVVSRMRDAHTEESDKVKALAEDLRALGMDGGERERDQVSMVLRALRAQITTLMSVPGGDFTANPLVTPFSSPATARRRRGRPPKHGGLPAVKYVYSNVYPSPSTPGGDGSMFSETPTARPVRSTRKSGLAHEILAQEAVIEAGPSTEIDVGASSQAAHAHAHDDYLLSHLTEAADGRGDGQIPLDSSSFAAFLPQSPTDAAHAHEQLESTLAAAAQAEETVAQAISETPNILSRLKRGPPGSCDICGRTQTSVWRKLSLGGEDHKVCNACGLYHTKFGIIRPPELWGDGKSVKKRKASARTSTAGYDSPNGAKRKRKSAKFGNPYDEHELAAAAGGMVDGGDMGAVVPGAEASDPQSLGDVGRAVENMFASVV</sequence>
<gene>
    <name evidence="6" type="ORF">EHS24_002670</name>
</gene>
<keyword evidence="1" id="KW-0863">Zinc-finger</keyword>
<proteinExistence type="predicted"/>
<evidence type="ECO:0000256" key="3">
    <source>
        <dbReference type="SAM" id="MobiDB-lite"/>
    </source>
</evidence>
<keyword evidence="1" id="KW-0862">Zinc</keyword>
<dbReference type="GO" id="GO:0008270">
    <property type="term" value="F:zinc ion binding"/>
    <property type="evidence" value="ECO:0007669"/>
    <property type="project" value="UniProtKB-KW"/>
</dbReference>
<dbReference type="Gene3D" id="1.20.5.170">
    <property type="match status" value="1"/>
</dbReference>
<dbReference type="GO" id="GO:0003700">
    <property type="term" value="F:DNA-binding transcription factor activity"/>
    <property type="evidence" value="ECO:0007669"/>
    <property type="project" value="InterPro"/>
</dbReference>
<evidence type="ECO:0000259" key="5">
    <source>
        <dbReference type="PROSITE" id="PS50217"/>
    </source>
</evidence>
<dbReference type="EMBL" id="RSCE01000013">
    <property type="protein sequence ID" value="RSH78209.1"/>
    <property type="molecule type" value="Genomic_DNA"/>
</dbReference>
<dbReference type="InterPro" id="IPR000679">
    <property type="entry name" value="Znf_GATA"/>
</dbReference>
<keyword evidence="1" id="KW-0479">Metal-binding</keyword>
<dbReference type="Pfam" id="PF07716">
    <property type="entry name" value="bZIP_2"/>
    <property type="match status" value="1"/>
</dbReference>
<dbReference type="PROSITE" id="PS00036">
    <property type="entry name" value="BZIP_BASIC"/>
    <property type="match status" value="1"/>
</dbReference>
<dbReference type="InterPro" id="IPR013088">
    <property type="entry name" value="Znf_NHR/GATA"/>
</dbReference>
<dbReference type="Proteomes" id="UP000279236">
    <property type="component" value="Unassembled WGS sequence"/>
</dbReference>
<organism evidence="6 7">
    <name type="scientific">Apiotrichum porosum</name>
    <dbReference type="NCBI Taxonomy" id="105984"/>
    <lineage>
        <taxon>Eukaryota</taxon>
        <taxon>Fungi</taxon>
        <taxon>Dikarya</taxon>
        <taxon>Basidiomycota</taxon>
        <taxon>Agaricomycotina</taxon>
        <taxon>Tremellomycetes</taxon>
        <taxon>Trichosporonales</taxon>
        <taxon>Trichosporonaceae</taxon>
        <taxon>Apiotrichum</taxon>
    </lineage>
</organism>
<evidence type="ECO:0008006" key="8">
    <source>
        <dbReference type="Google" id="ProtNLM"/>
    </source>
</evidence>
<evidence type="ECO:0000313" key="7">
    <source>
        <dbReference type="Proteomes" id="UP000279236"/>
    </source>
</evidence>
<dbReference type="InterPro" id="IPR046347">
    <property type="entry name" value="bZIP_sf"/>
</dbReference>
<comment type="caution">
    <text evidence="6">The sequence shown here is derived from an EMBL/GenBank/DDBJ whole genome shotgun (WGS) entry which is preliminary data.</text>
</comment>
<dbReference type="GO" id="GO:0043565">
    <property type="term" value="F:sequence-specific DNA binding"/>
    <property type="evidence" value="ECO:0007669"/>
    <property type="project" value="InterPro"/>
</dbReference>
<feature type="region of interest" description="Disordered" evidence="3">
    <location>
        <begin position="34"/>
        <end position="81"/>
    </location>
</feature>
<dbReference type="SUPFAM" id="SSF57959">
    <property type="entry name" value="Leucine zipper domain"/>
    <property type="match status" value="1"/>
</dbReference>
<protein>
    <recommendedName>
        <fullName evidence="8">GATA-type domain-containing protein</fullName>
    </recommendedName>
</protein>
<feature type="coiled-coil region" evidence="2">
    <location>
        <begin position="84"/>
        <end position="111"/>
    </location>
</feature>
<dbReference type="InterPro" id="IPR004827">
    <property type="entry name" value="bZIP"/>
</dbReference>
<keyword evidence="2" id="KW-0175">Coiled coil</keyword>
<dbReference type="OrthoDB" id="515401at2759"/>
<accession>A0A427XH43</accession>
<feature type="domain" description="BZIP" evidence="5">
    <location>
        <begin position="59"/>
        <end position="109"/>
    </location>
</feature>
<name>A0A427XH43_9TREE</name>
<dbReference type="GeneID" id="39587213"/>
<evidence type="ECO:0000259" key="4">
    <source>
        <dbReference type="PROSITE" id="PS50114"/>
    </source>
</evidence>
<evidence type="ECO:0000313" key="6">
    <source>
        <dbReference type="EMBL" id="RSH78209.1"/>
    </source>
</evidence>
<dbReference type="PROSITE" id="PS00344">
    <property type="entry name" value="GATA_ZN_FINGER_1"/>
    <property type="match status" value="1"/>
</dbReference>
<dbReference type="PROSITE" id="PS50114">
    <property type="entry name" value="GATA_ZN_FINGER_2"/>
    <property type="match status" value="1"/>
</dbReference>
<evidence type="ECO:0000256" key="2">
    <source>
        <dbReference type="SAM" id="Coils"/>
    </source>
</evidence>
<feature type="compositionally biased region" description="Basic and acidic residues" evidence="3">
    <location>
        <begin position="62"/>
        <end position="81"/>
    </location>
</feature>
<keyword evidence="7" id="KW-1185">Reference proteome</keyword>
<feature type="domain" description="GATA-type" evidence="4">
    <location>
        <begin position="589"/>
        <end position="647"/>
    </location>
</feature>
<dbReference type="SMART" id="SM00401">
    <property type="entry name" value="ZnF_GATA"/>
    <property type="match status" value="1"/>
</dbReference>
<dbReference type="AlphaFoldDB" id="A0A427XH43"/>
<dbReference type="Gene3D" id="3.30.50.10">
    <property type="entry name" value="Erythroid Transcription Factor GATA-1, subunit A"/>
    <property type="match status" value="1"/>
</dbReference>
<dbReference type="RefSeq" id="XP_028473356.1">
    <property type="nucleotide sequence ID" value="XM_028618400.1"/>
</dbReference>
<dbReference type="STRING" id="105984.A0A427XH43"/>
<dbReference type="PROSITE" id="PS50217">
    <property type="entry name" value="BZIP"/>
    <property type="match status" value="1"/>
</dbReference>
<reference evidence="6 7" key="1">
    <citation type="submission" date="2018-11" db="EMBL/GenBank/DDBJ databases">
        <title>Genome sequence of Apiotrichum porosum DSM 27194.</title>
        <authorList>
            <person name="Aliyu H."/>
            <person name="Gorte O."/>
            <person name="Ochsenreither K."/>
        </authorList>
    </citation>
    <scope>NUCLEOTIDE SEQUENCE [LARGE SCALE GENOMIC DNA]</scope>
    <source>
        <strain evidence="6 7">DSM 27194</strain>
    </source>
</reference>